<proteinExistence type="predicted"/>
<dbReference type="Proteomes" id="UP000091967">
    <property type="component" value="Unassembled WGS sequence"/>
</dbReference>
<organism evidence="1 2">
    <name type="scientific">Fusarium poae</name>
    <dbReference type="NCBI Taxonomy" id="36050"/>
    <lineage>
        <taxon>Eukaryota</taxon>
        <taxon>Fungi</taxon>
        <taxon>Dikarya</taxon>
        <taxon>Ascomycota</taxon>
        <taxon>Pezizomycotina</taxon>
        <taxon>Sordariomycetes</taxon>
        <taxon>Hypocreomycetidae</taxon>
        <taxon>Hypocreales</taxon>
        <taxon>Nectriaceae</taxon>
        <taxon>Fusarium</taxon>
    </lineage>
</organism>
<reference evidence="1 2" key="1">
    <citation type="submission" date="2016-06" db="EMBL/GenBank/DDBJ databases">
        <title>Living apart together: crosstalk between the core and supernumerary genomes in a fungal plant pathogen.</title>
        <authorList>
            <person name="Vanheule A."/>
            <person name="Audenaert K."/>
            <person name="Warris S."/>
            <person name="Van De Geest H."/>
            <person name="Schijlen E."/>
            <person name="Hofte M."/>
            <person name="De Saeger S."/>
            <person name="Haesaert G."/>
            <person name="Waalwijk C."/>
            <person name="Van Der Lee T."/>
        </authorList>
    </citation>
    <scope>NUCLEOTIDE SEQUENCE [LARGE SCALE GENOMIC DNA]</scope>
    <source>
        <strain evidence="1 2">2516</strain>
    </source>
</reference>
<name>A0A1B8AP82_FUSPO</name>
<gene>
    <name evidence="1" type="ORF">FPOA_08510</name>
</gene>
<evidence type="ECO:0000313" key="2">
    <source>
        <dbReference type="Proteomes" id="UP000091967"/>
    </source>
</evidence>
<accession>A0A1B8AP82</accession>
<dbReference type="EMBL" id="LYXU01000003">
    <property type="protein sequence ID" value="OBS22174.1"/>
    <property type="molecule type" value="Genomic_DNA"/>
</dbReference>
<sequence>MLLFIHGFAQSGLPQFAYNLLRTMTFKTCGTMQQKAPQRPLSSNRKSPLAYTIVSTDAAPARRDVTP</sequence>
<keyword evidence="2" id="KW-1185">Reference proteome</keyword>
<dbReference type="AlphaFoldDB" id="A0A1B8AP82"/>
<evidence type="ECO:0000313" key="1">
    <source>
        <dbReference type="EMBL" id="OBS22174.1"/>
    </source>
</evidence>
<comment type="caution">
    <text evidence="1">The sequence shown here is derived from an EMBL/GenBank/DDBJ whole genome shotgun (WGS) entry which is preliminary data.</text>
</comment>
<protein>
    <submittedName>
        <fullName evidence="1">Uncharacterized protein</fullName>
    </submittedName>
</protein>